<organism evidence="2 3">
    <name type="scientific">Lysinibacillus contaminans</name>
    <dbReference type="NCBI Taxonomy" id="1293441"/>
    <lineage>
        <taxon>Bacteria</taxon>
        <taxon>Bacillati</taxon>
        <taxon>Bacillota</taxon>
        <taxon>Bacilli</taxon>
        <taxon>Bacillales</taxon>
        <taxon>Bacillaceae</taxon>
        <taxon>Lysinibacillus</taxon>
    </lineage>
</organism>
<name>A0ABR5K574_9BACI</name>
<dbReference type="EMBL" id="LGRV01000003">
    <property type="protein sequence ID" value="KOS69795.1"/>
    <property type="molecule type" value="Genomic_DNA"/>
</dbReference>
<keyword evidence="3" id="KW-1185">Reference proteome</keyword>
<reference evidence="3" key="1">
    <citation type="submission" date="2015-07" db="EMBL/GenBank/DDBJ databases">
        <title>Fjat-14205 dsm 2895.</title>
        <authorList>
            <person name="Liu B."/>
            <person name="Wang J."/>
            <person name="Zhu Y."/>
            <person name="Liu G."/>
            <person name="Chen Q."/>
            <person name="Chen Z."/>
            <person name="Lan J."/>
            <person name="Che J."/>
            <person name="Ge C."/>
            <person name="Shi H."/>
            <person name="Pan Z."/>
            <person name="Liu X."/>
        </authorList>
    </citation>
    <scope>NUCLEOTIDE SEQUENCE [LARGE SCALE GENOMIC DNA]</scope>
    <source>
        <strain evidence="3">DSM 25560</strain>
    </source>
</reference>
<dbReference type="Pfam" id="PF13761">
    <property type="entry name" value="DUF4166"/>
    <property type="match status" value="1"/>
</dbReference>
<comment type="caution">
    <text evidence="2">The sequence shown here is derived from an EMBL/GenBank/DDBJ whole genome shotgun (WGS) entry which is preliminary data.</text>
</comment>
<gene>
    <name evidence="2" type="ORF">AEA09_08485</name>
</gene>
<protein>
    <recommendedName>
        <fullName evidence="1">DUF4166 domain-containing protein</fullName>
    </recommendedName>
</protein>
<evidence type="ECO:0000313" key="3">
    <source>
        <dbReference type="Proteomes" id="UP000050668"/>
    </source>
</evidence>
<dbReference type="Proteomes" id="UP000050668">
    <property type="component" value="Unassembled WGS sequence"/>
</dbReference>
<proteinExistence type="predicted"/>
<evidence type="ECO:0000259" key="1">
    <source>
        <dbReference type="Pfam" id="PF13761"/>
    </source>
</evidence>
<feature type="domain" description="DUF4166" evidence="1">
    <location>
        <begin position="1"/>
        <end position="181"/>
    </location>
</feature>
<dbReference type="InterPro" id="IPR025311">
    <property type="entry name" value="DUF4166"/>
</dbReference>
<evidence type="ECO:0000313" key="2">
    <source>
        <dbReference type="EMBL" id="KOS69795.1"/>
    </source>
</evidence>
<sequence>MLQQRYALPIDQPFIATGLMQKIDSGAAWMRPFYAVAARTKFLFPESGENVPFSIRNTCKVLPSGELEVLWERSFNFEKKTRHFNARMTIDPVRKVVKDYLGSPSLFYSDLHFTVTTDGRLLIRSGIQRFILPKVELPIPKVLEGRVIVEEGFDDKRQVYTIHVSIHNPLFGRLMMYAGEFTQQSI</sequence>
<accession>A0ABR5K574</accession>